<comment type="caution">
    <text evidence="1">The sequence shown here is derived from an EMBL/GenBank/DDBJ whole genome shotgun (WGS) entry which is preliminary data.</text>
</comment>
<evidence type="ECO:0000313" key="2">
    <source>
        <dbReference type="Proteomes" id="UP001201549"/>
    </source>
</evidence>
<reference evidence="1 2" key="1">
    <citation type="submission" date="2022-02" db="EMBL/GenBank/DDBJ databases">
        <authorList>
            <person name="Zhuang L."/>
        </authorList>
    </citation>
    <scope>NUCLEOTIDE SEQUENCE [LARGE SCALE GENOMIC DNA]</scope>
    <source>
        <strain evidence="1 2">C32</strain>
    </source>
</reference>
<feature type="non-terminal residue" evidence="1">
    <location>
        <position position="62"/>
    </location>
</feature>
<sequence>MNLHAEDYARQVATDVKKFNHVFLSISNEPIHPGSWFNQPNTIKRLKLIRDIARDAGFMGMM</sequence>
<dbReference type="EMBL" id="JAKOGG010000494">
    <property type="protein sequence ID" value="MCS4558963.1"/>
    <property type="molecule type" value="Genomic_DNA"/>
</dbReference>
<organism evidence="1 2">
    <name type="scientific">Shewanella electrica</name>
    <dbReference type="NCBI Taxonomy" id="515560"/>
    <lineage>
        <taxon>Bacteria</taxon>
        <taxon>Pseudomonadati</taxon>
        <taxon>Pseudomonadota</taxon>
        <taxon>Gammaproteobacteria</taxon>
        <taxon>Alteromonadales</taxon>
        <taxon>Shewanellaceae</taxon>
        <taxon>Shewanella</taxon>
    </lineage>
</organism>
<reference evidence="2" key="2">
    <citation type="submission" date="2023-07" db="EMBL/GenBank/DDBJ databases">
        <title>Shewanella mangrovi sp. nov., an acetaldehyde- degrading bacterium isolated from mangrove sediment.</title>
        <authorList>
            <person name="Liu Y."/>
        </authorList>
    </citation>
    <scope>NUCLEOTIDE SEQUENCE [LARGE SCALE GENOMIC DNA]</scope>
    <source>
        <strain evidence="2">C32</strain>
    </source>
</reference>
<dbReference type="Proteomes" id="UP001201549">
    <property type="component" value="Unassembled WGS sequence"/>
</dbReference>
<proteinExistence type="predicted"/>
<accession>A0ABT2FRI3</accession>
<name>A0ABT2FRI3_9GAMM</name>
<keyword evidence="2" id="KW-1185">Reference proteome</keyword>
<protein>
    <submittedName>
        <fullName evidence="1">Uncharacterized protein</fullName>
    </submittedName>
</protein>
<evidence type="ECO:0000313" key="1">
    <source>
        <dbReference type="EMBL" id="MCS4558963.1"/>
    </source>
</evidence>
<gene>
    <name evidence="1" type="ORF">L9G74_21320</name>
</gene>
<dbReference type="RefSeq" id="WP_238898783.1">
    <property type="nucleotide sequence ID" value="NZ_JAKOGG010000494.1"/>
</dbReference>